<dbReference type="PANTHER" id="PTHR11452:SF75">
    <property type="entry name" value="ALPHA-GALACTOSIDASE MEL1"/>
    <property type="match status" value="1"/>
</dbReference>
<accession>A0A2U3KT27</accession>
<sequence length="839" mass="92706">MPLKQGSRSVSKTRSSSARRFRAQTLIFSAAVACLFTAFAYSADTELKNDAVLVRIDAADGSYAISAKGTPSPVVYAGVAAEVDHHWIKSAEYPKHEVTAADFEDTLGRGRQVQVRASGLADRPDLVYTIRLYQTHSFGEIQVQVQNHSGRSLELESIRSVEAVGKTILDLHASPASDRVLSDSYSEDWPAMQIYDLGKAPNGMHRAVGSQQVYNQQSKESVFFGALTSDRLLTILHLQTQPTAAGPQIASFTVESTGTTEIQATEEESGMRKGPAENLIELSLPLANGESMSAERLMFAVGSDYHAQLENYGAAIRDLHHSRIPQDNMLGWWSWTAFYMKITEGNTFTNALWQAERLKSLGYDWFHFDFGYGYARVDYAVPNASKFPHGMRPLTQRIQQLGLKIGIWTSPFEVGERSSVYENHKDWLVHNAKGNPIPVTMDEEVPNEQVFVLDATHPGAQEFLRQTYRTLVREWGVKYIKLDFMDNTAIEGYHFRPNTTALETQRIGLQVIRKAVGNDCLLDKDGSPMLSPVGIVDDGRISQDTGHSFERSKEAAPGIAARYYMHRNFFVSDPDAFTVSRQMIEEREIQAPLTLNEAQVSIALSAVSGGMYEIGDDLPTLGADPDRVALLKNPDLLQMAKLGRAAIPLDLLAYRPEDEQPSVFLLREDARQSMLAVFNWTEQPRSHGFSLSEIGLVPGHPYDFEDALDPAHHLSTDGSSIHLEQPAHSVRIVKIIDASVPAAAPQIAAEIPQHAKIYEDLNFSCTADPKGVPALGYHWDFGDGTHEDGREVRHAYTKSGDFTVRLVVDGVDAIPAEKQGSVSVSGEMVIASPSPYKPD</sequence>
<dbReference type="EMBL" id="OMOD01000141">
    <property type="protein sequence ID" value="SPF42808.1"/>
    <property type="molecule type" value="Genomic_DNA"/>
</dbReference>
<keyword evidence="3" id="KW-0326">Glycosidase</keyword>
<evidence type="ECO:0000259" key="5">
    <source>
        <dbReference type="PROSITE" id="PS50093"/>
    </source>
</evidence>
<name>A0A2U3KT27_9BACT</name>
<dbReference type="Proteomes" id="UP000238701">
    <property type="component" value="Unassembled WGS sequence"/>
</dbReference>
<dbReference type="AlphaFoldDB" id="A0A2U3KT27"/>
<keyword evidence="2 6" id="KW-0378">Hydrolase</keyword>
<evidence type="ECO:0000313" key="7">
    <source>
        <dbReference type="Proteomes" id="UP000238701"/>
    </source>
</evidence>
<feature type="signal peptide" evidence="4">
    <location>
        <begin position="1"/>
        <end position="40"/>
    </location>
</feature>
<dbReference type="SMART" id="SM00089">
    <property type="entry name" value="PKD"/>
    <property type="match status" value="1"/>
</dbReference>
<organism evidence="6 7">
    <name type="scientific">Candidatus Sulfotelmatobacter kueseliae</name>
    <dbReference type="NCBI Taxonomy" id="2042962"/>
    <lineage>
        <taxon>Bacteria</taxon>
        <taxon>Pseudomonadati</taxon>
        <taxon>Acidobacteriota</taxon>
        <taxon>Terriglobia</taxon>
        <taxon>Terriglobales</taxon>
        <taxon>Candidatus Korobacteraceae</taxon>
        <taxon>Candidatus Sulfotelmatobacter</taxon>
    </lineage>
</organism>
<dbReference type="InterPro" id="IPR035986">
    <property type="entry name" value="PKD_dom_sf"/>
</dbReference>
<evidence type="ECO:0000256" key="4">
    <source>
        <dbReference type="SAM" id="SignalP"/>
    </source>
</evidence>
<gene>
    <name evidence="6" type="ORF">SBA1_470030</name>
</gene>
<dbReference type="PANTHER" id="PTHR11452">
    <property type="entry name" value="ALPHA-GALACTOSIDASE/ALPHA-N-ACETYLGALACTOSAMINIDASE"/>
    <property type="match status" value="1"/>
</dbReference>
<evidence type="ECO:0000313" key="6">
    <source>
        <dbReference type="EMBL" id="SPF42808.1"/>
    </source>
</evidence>
<evidence type="ECO:0000256" key="3">
    <source>
        <dbReference type="ARBA" id="ARBA00023295"/>
    </source>
</evidence>
<dbReference type="GO" id="GO:0016052">
    <property type="term" value="P:carbohydrate catabolic process"/>
    <property type="evidence" value="ECO:0007669"/>
    <property type="project" value="InterPro"/>
</dbReference>
<dbReference type="PROSITE" id="PS50093">
    <property type="entry name" value="PKD"/>
    <property type="match status" value="1"/>
</dbReference>
<dbReference type="PROSITE" id="PS51257">
    <property type="entry name" value="PROKAR_LIPOPROTEIN"/>
    <property type="match status" value="1"/>
</dbReference>
<protein>
    <submittedName>
        <fullName evidence="6">Glycoside hydrolase/PKD</fullName>
    </submittedName>
</protein>
<feature type="chain" id="PRO_5015638405" evidence="4">
    <location>
        <begin position="41"/>
        <end position="839"/>
    </location>
</feature>
<dbReference type="InterPro" id="IPR022409">
    <property type="entry name" value="PKD/Chitinase_dom"/>
</dbReference>
<feature type="domain" description="PKD" evidence="5">
    <location>
        <begin position="771"/>
        <end position="808"/>
    </location>
</feature>
<dbReference type="CDD" id="cd14791">
    <property type="entry name" value="GH36"/>
    <property type="match status" value="1"/>
</dbReference>
<comment type="similarity">
    <text evidence="1">Belongs to the glycosyl hydrolase 27 family.</text>
</comment>
<dbReference type="CDD" id="cd00146">
    <property type="entry name" value="PKD"/>
    <property type="match status" value="1"/>
</dbReference>
<dbReference type="InterPro" id="IPR002241">
    <property type="entry name" value="Glyco_hydro_27"/>
</dbReference>
<dbReference type="Pfam" id="PF02065">
    <property type="entry name" value="Melibiase"/>
    <property type="match status" value="1"/>
</dbReference>
<evidence type="ECO:0000256" key="1">
    <source>
        <dbReference type="ARBA" id="ARBA00009743"/>
    </source>
</evidence>
<dbReference type="Gene3D" id="3.20.20.70">
    <property type="entry name" value="Aldolase class I"/>
    <property type="match status" value="1"/>
</dbReference>
<dbReference type="InterPro" id="IPR013785">
    <property type="entry name" value="Aldolase_TIM"/>
</dbReference>
<dbReference type="Gene3D" id="2.60.40.10">
    <property type="entry name" value="Immunoglobulins"/>
    <property type="match status" value="1"/>
</dbReference>
<dbReference type="Pfam" id="PF18911">
    <property type="entry name" value="PKD_4"/>
    <property type="match status" value="1"/>
</dbReference>
<dbReference type="InterPro" id="IPR013783">
    <property type="entry name" value="Ig-like_fold"/>
</dbReference>
<dbReference type="GO" id="GO:0004557">
    <property type="term" value="F:alpha-galactosidase activity"/>
    <property type="evidence" value="ECO:0007669"/>
    <property type="project" value="InterPro"/>
</dbReference>
<keyword evidence="4" id="KW-0732">Signal</keyword>
<dbReference type="SUPFAM" id="SSF49299">
    <property type="entry name" value="PKD domain"/>
    <property type="match status" value="1"/>
</dbReference>
<dbReference type="InterPro" id="IPR002252">
    <property type="entry name" value="Glyco_hydro_36"/>
</dbReference>
<evidence type="ECO:0000256" key="2">
    <source>
        <dbReference type="ARBA" id="ARBA00022801"/>
    </source>
</evidence>
<proteinExistence type="inferred from homology"/>
<dbReference type="SUPFAM" id="SSF51445">
    <property type="entry name" value="(Trans)glycosidases"/>
    <property type="match status" value="1"/>
</dbReference>
<dbReference type="OrthoDB" id="9758822at2"/>
<dbReference type="InterPro" id="IPR000601">
    <property type="entry name" value="PKD_dom"/>
</dbReference>
<reference evidence="7" key="1">
    <citation type="submission" date="2018-02" db="EMBL/GenBank/DDBJ databases">
        <authorList>
            <person name="Hausmann B."/>
        </authorList>
    </citation>
    <scope>NUCLEOTIDE SEQUENCE [LARGE SCALE GENOMIC DNA]</scope>
    <source>
        <strain evidence="7">Peat soil MAG SbA1</strain>
    </source>
</reference>
<dbReference type="InterPro" id="IPR017853">
    <property type="entry name" value="GH"/>
</dbReference>